<evidence type="ECO:0000313" key="1">
    <source>
        <dbReference type="EMBL" id="TFK88862.1"/>
    </source>
</evidence>
<sequence>MRWSEAFAATFQDPQDVLDSVPRSRKPMFTFPEEVARVRVPVPPPPPRETLDPRKGPITSVQFTDDGRGISMGELLTCSQDYVRAKMGSAFHRPCPVNFWINIHWPAYCKICTPSTLIRYTGNVPNTVLTTRYDVAVQIAEAYRFYMSVSAVVLASASTGLISWFGFPPRAQNAATWHWYGSDEESPWRISYPGGFPPRTFQEEWDASVLNLRTMHLVSIQRIDDDDLPKYRAEVHDVLRPVELPDLFWESFDHELVK</sequence>
<dbReference type="EMBL" id="ML211096">
    <property type="protein sequence ID" value="TFK88862.1"/>
    <property type="molecule type" value="Genomic_DNA"/>
</dbReference>
<dbReference type="Proteomes" id="UP000308197">
    <property type="component" value="Unassembled WGS sequence"/>
</dbReference>
<evidence type="ECO:0000313" key="2">
    <source>
        <dbReference type="Proteomes" id="UP000308197"/>
    </source>
</evidence>
<gene>
    <name evidence="1" type="ORF">K466DRAFT_598269</name>
</gene>
<name>A0A5C3PHU4_9APHY</name>
<dbReference type="AlphaFoldDB" id="A0A5C3PHU4"/>
<keyword evidence="2" id="KW-1185">Reference proteome</keyword>
<reference evidence="1 2" key="1">
    <citation type="journal article" date="2019" name="Nat. Ecol. Evol.">
        <title>Megaphylogeny resolves global patterns of mushroom evolution.</title>
        <authorList>
            <person name="Varga T."/>
            <person name="Krizsan K."/>
            <person name="Foldi C."/>
            <person name="Dima B."/>
            <person name="Sanchez-Garcia M."/>
            <person name="Sanchez-Ramirez S."/>
            <person name="Szollosi G.J."/>
            <person name="Szarkandi J.G."/>
            <person name="Papp V."/>
            <person name="Albert L."/>
            <person name="Andreopoulos W."/>
            <person name="Angelini C."/>
            <person name="Antonin V."/>
            <person name="Barry K.W."/>
            <person name="Bougher N.L."/>
            <person name="Buchanan P."/>
            <person name="Buyck B."/>
            <person name="Bense V."/>
            <person name="Catcheside P."/>
            <person name="Chovatia M."/>
            <person name="Cooper J."/>
            <person name="Damon W."/>
            <person name="Desjardin D."/>
            <person name="Finy P."/>
            <person name="Geml J."/>
            <person name="Haridas S."/>
            <person name="Hughes K."/>
            <person name="Justo A."/>
            <person name="Karasinski D."/>
            <person name="Kautmanova I."/>
            <person name="Kiss B."/>
            <person name="Kocsube S."/>
            <person name="Kotiranta H."/>
            <person name="LaButti K.M."/>
            <person name="Lechner B.E."/>
            <person name="Liimatainen K."/>
            <person name="Lipzen A."/>
            <person name="Lukacs Z."/>
            <person name="Mihaltcheva S."/>
            <person name="Morgado L.N."/>
            <person name="Niskanen T."/>
            <person name="Noordeloos M.E."/>
            <person name="Ohm R.A."/>
            <person name="Ortiz-Santana B."/>
            <person name="Ovrebo C."/>
            <person name="Racz N."/>
            <person name="Riley R."/>
            <person name="Savchenko A."/>
            <person name="Shiryaev A."/>
            <person name="Soop K."/>
            <person name="Spirin V."/>
            <person name="Szebenyi C."/>
            <person name="Tomsovsky M."/>
            <person name="Tulloss R.E."/>
            <person name="Uehling J."/>
            <person name="Grigoriev I.V."/>
            <person name="Vagvolgyi C."/>
            <person name="Papp T."/>
            <person name="Martin F.M."/>
            <person name="Miettinen O."/>
            <person name="Hibbett D.S."/>
            <person name="Nagy L.G."/>
        </authorList>
    </citation>
    <scope>NUCLEOTIDE SEQUENCE [LARGE SCALE GENOMIC DNA]</scope>
    <source>
        <strain evidence="1 2">HHB13444</strain>
    </source>
</reference>
<proteinExistence type="predicted"/>
<organism evidence="1 2">
    <name type="scientific">Polyporus arcularius HHB13444</name>
    <dbReference type="NCBI Taxonomy" id="1314778"/>
    <lineage>
        <taxon>Eukaryota</taxon>
        <taxon>Fungi</taxon>
        <taxon>Dikarya</taxon>
        <taxon>Basidiomycota</taxon>
        <taxon>Agaricomycotina</taxon>
        <taxon>Agaricomycetes</taxon>
        <taxon>Polyporales</taxon>
        <taxon>Polyporaceae</taxon>
        <taxon>Polyporus</taxon>
    </lineage>
</organism>
<accession>A0A5C3PHU4</accession>
<protein>
    <submittedName>
        <fullName evidence="1">Uncharacterized protein</fullName>
    </submittedName>
</protein>
<dbReference type="InParanoid" id="A0A5C3PHU4"/>